<comment type="caution">
    <text evidence="7">The sequence shown here is derived from an EMBL/GenBank/DDBJ whole genome shotgun (WGS) entry which is preliminary data.</text>
</comment>
<evidence type="ECO:0000313" key="8">
    <source>
        <dbReference type="Proteomes" id="UP000235162"/>
    </source>
</evidence>
<accession>A0AAP8SMQ5</accession>
<keyword evidence="3 5" id="KW-0533">Nickel</keyword>
<proteinExistence type="inferred from homology"/>
<dbReference type="Pfam" id="PF05194">
    <property type="entry name" value="UreE_C"/>
    <property type="match status" value="1"/>
</dbReference>
<feature type="domain" description="UreE urease accessory N-terminal" evidence="6">
    <location>
        <begin position="1"/>
        <end position="66"/>
    </location>
</feature>
<dbReference type="Pfam" id="PF02814">
    <property type="entry name" value="UreE_N"/>
    <property type="match status" value="1"/>
</dbReference>
<keyword evidence="2 5" id="KW-0963">Cytoplasm</keyword>
<dbReference type="KEGG" id="hja:BST95_05080"/>
<evidence type="ECO:0000256" key="4">
    <source>
        <dbReference type="ARBA" id="ARBA00023186"/>
    </source>
</evidence>
<dbReference type="GO" id="GO:0065003">
    <property type="term" value="P:protein-containing complex assembly"/>
    <property type="evidence" value="ECO:0007669"/>
    <property type="project" value="InterPro"/>
</dbReference>
<dbReference type="InterPro" id="IPR012406">
    <property type="entry name" value="UreE"/>
</dbReference>
<dbReference type="PIRSF" id="PIRSF036402">
    <property type="entry name" value="Ureas_acces_UreE"/>
    <property type="match status" value="1"/>
</dbReference>
<comment type="subcellular location">
    <subcellularLocation>
        <location evidence="1 5">Cytoplasm</location>
    </subcellularLocation>
</comment>
<reference evidence="7 8" key="1">
    <citation type="submission" date="2018-01" db="EMBL/GenBank/DDBJ databases">
        <title>The draft genome sequence of Halioglobus japonicus S1-36.</title>
        <authorList>
            <person name="Du Z.-J."/>
            <person name="Shi M.-J."/>
        </authorList>
    </citation>
    <scope>NUCLEOTIDE SEQUENCE [LARGE SCALE GENOMIC DNA]</scope>
    <source>
        <strain evidence="7 8">S1-36</strain>
    </source>
</reference>
<dbReference type="SUPFAM" id="SSF69737">
    <property type="entry name" value="Urease metallochaperone UreE, C-terminal domain"/>
    <property type="match status" value="1"/>
</dbReference>
<evidence type="ECO:0000256" key="2">
    <source>
        <dbReference type="ARBA" id="ARBA00022490"/>
    </source>
</evidence>
<dbReference type="GO" id="GO:0005737">
    <property type="term" value="C:cytoplasm"/>
    <property type="evidence" value="ECO:0007669"/>
    <property type="project" value="UniProtKB-SubCell"/>
</dbReference>
<evidence type="ECO:0000256" key="1">
    <source>
        <dbReference type="ARBA" id="ARBA00004496"/>
    </source>
</evidence>
<gene>
    <name evidence="5" type="primary">ureE</name>
    <name evidence="7" type="ORF">C0029_13645</name>
</gene>
<keyword evidence="4 5" id="KW-0143">Chaperone</keyword>
<dbReference type="EMBL" id="PKUR01000003">
    <property type="protein sequence ID" value="PLW85651.1"/>
    <property type="molecule type" value="Genomic_DNA"/>
</dbReference>
<comment type="similarity">
    <text evidence="5">Belongs to the UreE family.</text>
</comment>
<dbReference type="GO" id="GO:0051082">
    <property type="term" value="F:unfolded protein binding"/>
    <property type="evidence" value="ECO:0007669"/>
    <property type="project" value="UniProtKB-UniRule"/>
</dbReference>
<organism evidence="7 8">
    <name type="scientific">Halioglobus japonicus</name>
    <dbReference type="NCBI Taxonomy" id="930805"/>
    <lineage>
        <taxon>Bacteria</taxon>
        <taxon>Pseudomonadati</taxon>
        <taxon>Pseudomonadota</taxon>
        <taxon>Gammaproteobacteria</taxon>
        <taxon>Cellvibrionales</taxon>
        <taxon>Halieaceae</taxon>
        <taxon>Halioglobus</taxon>
    </lineage>
</organism>
<keyword evidence="8" id="KW-1185">Reference proteome</keyword>
<dbReference type="SMART" id="SM00988">
    <property type="entry name" value="UreE_N"/>
    <property type="match status" value="1"/>
</dbReference>
<dbReference type="InterPro" id="IPR004029">
    <property type="entry name" value="UreE_N"/>
</dbReference>
<evidence type="ECO:0000256" key="5">
    <source>
        <dbReference type="HAMAP-Rule" id="MF_00822"/>
    </source>
</evidence>
<evidence type="ECO:0000259" key="6">
    <source>
        <dbReference type="SMART" id="SM00988"/>
    </source>
</evidence>
<dbReference type="AlphaFoldDB" id="A0AAP8SMQ5"/>
<dbReference type="Proteomes" id="UP000235162">
    <property type="component" value="Unassembled WGS sequence"/>
</dbReference>
<name>A0AAP8SMQ5_9GAMM</name>
<dbReference type="InterPro" id="IPR036118">
    <property type="entry name" value="UreE_N_sf"/>
</dbReference>
<dbReference type="GO" id="GO:0016151">
    <property type="term" value="F:nickel cation binding"/>
    <property type="evidence" value="ECO:0007669"/>
    <property type="project" value="UniProtKB-UniRule"/>
</dbReference>
<dbReference type="Gene3D" id="3.30.70.790">
    <property type="entry name" value="UreE, C-terminal domain"/>
    <property type="match status" value="1"/>
</dbReference>
<protein>
    <recommendedName>
        <fullName evidence="5">Urease accessory protein UreE</fullName>
    </recommendedName>
</protein>
<dbReference type="RefSeq" id="WP_066055986.1">
    <property type="nucleotide sequence ID" value="NZ_BMYL01000003.1"/>
</dbReference>
<dbReference type="SUPFAM" id="SSF69287">
    <property type="entry name" value="Urease metallochaperone UreE, N-terminal domain"/>
    <property type="match status" value="1"/>
</dbReference>
<evidence type="ECO:0000313" key="7">
    <source>
        <dbReference type="EMBL" id="PLW85651.1"/>
    </source>
</evidence>
<evidence type="ECO:0000256" key="3">
    <source>
        <dbReference type="ARBA" id="ARBA00022596"/>
    </source>
</evidence>
<comment type="function">
    <text evidence="5">Involved in urease metallocenter assembly. Binds nickel. Probably functions as a nickel donor during metallocenter assembly.</text>
</comment>
<dbReference type="GO" id="GO:0019627">
    <property type="term" value="P:urea metabolic process"/>
    <property type="evidence" value="ECO:0007669"/>
    <property type="project" value="InterPro"/>
</dbReference>
<dbReference type="GO" id="GO:0006457">
    <property type="term" value="P:protein folding"/>
    <property type="evidence" value="ECO:0007669"/>
    <property type="project" value="InterPro"/>
</dbReference>
<dbReference type="InterPro" id="IPR007864">
    <property type="entry name" value="UreE_C_dom"/>
</dbReference>
<sequence length="149" mass="16486">MLEVYERQTAAAADNIHAQVVLDHLQRERGRFKAESSNGEEVRIFLERGQTLQVGEILKTRCGKFLQVDGAREAVLEASTDDALLFSRACYHLGNRHTKVQIGAGWLRISPDHVLEEMLSELGLATVSTQAVFVPESGAYARGGHGHHH</sequence>
<dbReference type="HAMAP" id="MF_00822">
    <property type="entry name" value="UreE"/>
    <property type="match status" value="1"/>
</dbReference>
<dbReference type="Gene3D" id="2.60.260.20">
    <property type="entry name" value="Urease metallochaperone UreE, N-terminal domain"/>
    <property type="match status" value="1"/>
</dbReference>
<dbReference type="NCBIfam" id="NF009751">
    <property type="entry name" value="PRK13261.1-1"/>
    <property type="match status" value="1"/>
</dbReference>